<evidence type="ECO:0000256" key="6">
    <source>
        <dbReference type="ARBA" id="ARBA00022989"/>
    </source>
</evidence>
<evidence type="ECO:0000256" key="5">
    <source>
        <dbReference type="ARBA" id="ARBA00022692"/>
    </source>
</evidence>
<dbReference type="GO" id="GO:0009103">
    <property type="term" value="P:lipopolysaccharide biosynthetic process"/>
    <property type="evidence" value="ECO:0007669"/>
    <property type="project" value="UniProtKB-ARBA"/>
</dbReference>
<keyword evidence="2" id="KW-1003">Cell membrane</keyword>
<name>A0A6P0UPD2_9FLAO</name>
<organism evidence="10 11">
    <name type="scientific">Leptobacterium flavescens</name>
    <dbReference type="NCBI Taxonomy" id="472055"/>
    <lineage>
        <taxon>Bacteria</taxon>
        <taxon>Pseudomonadati</taxon>
        <taxon>Bacteroidota</taxon>
        <taxon>Flavobacteriia</taxon>
        <taxon>Flavobacteriales</taxon>
        <taxon>Flavobacteriaceae</taxon>
        <taxon>Leptobacterium</taxon>
    </lineage>
</organism>
<keyword evidence="11" id="KW-1185">Reference proteome</keyword>
<dbReference type="EMBL" id="JAABOO010000001">
    <property type="protein sequence ID" value="NER12216.1"/>
    <property type="molecule type" value="Genomic_DNA"/>
</dbReference>
<feature type="domain" description="Glycosyltransferase RgtA/B/C/D-like" evidence="9">
    <location>
        <begin position="62"/>
        <end position="224"/>
    </location>
</feature>
<evidence type="ECO:0000256" key="4">
    <source>
        <dbReference type="ARBA" id="ARBA00022679"/>
    </source>
</evidence>
<feature type="transmembrane region" description="Helical" evidence="8">
    <location>
        <begin position="379"/>
        <end position="399"/>
    </location>
</feature>
<dbReference type="Pfam" id="PF13231">
    <property type="entry name" value="PMT_2"/>
    <property type="match status" value="1"/>
</dbReference>
<reference evidence="10 11" key="1">
    <citation type="submission" date="2020-01" db="EMBL/GenBank/DDBJ databases">
        <title>Leptobacterium flavescens.</title>
        <authorList>
            <person name="Wang G."/>
        </authorList>
    </citation>
    <scope>NUCLEOTIDE SEQUENCE [LARGE SCALE GENOMIC DNA]</scope>
    <source>
        <strain evidence="10 11">KCTC 22160</strain>
    </source>
</reference>
<dbReference type="PANTHER" id="PTHR33908:SF3">
    <property type="entry name" value="UNDECAPRENYL PHOSPHATE-ALPHA-4-AMINO-4-DEOXY-L-ARABINOSE ARABINOSYL TRANSFERASE"/>
    <property type="match status" value="1"/>
</dbReference>
<feature type="transmembrane region" description="Helical" evidence="8">
    <location>
        <begin position="162"/>
        <end position="178"/>
    </location>
</feature>
<evidence type="ECO:0000256" key="2">
    <source>
        <dbReference type="ARBA" id="ARBA00022475"/>
    </source>
</evidence>
<feature type="transmembrane region" description="Helical" evidence="8">
    <location>
        <begin position="138"/>
        <end position="155"/>
    </location>
</feature>
<evidence type="ECO:0000313" key="11">
    <source>
        <dbReference type="Proteomes" id="UP000468581"/>
    </source>
</evidence>
<keyword evidence="7 8" id="KW-0472">Membrane</keyword>
<accession>A0A6P0UPD2</accession>
<gene>
    <name evidence="10" type="ORF">GWK08_02065</name>
</gene>
<dbReference type="RefSeq" id="WP_163605247.1">
    <property type="nucleotide sequence ID" value="NZ_JAABOO010000001.1"/>
</dbReference>
<dbReference type="AlphaFoldDB" id="A0A6P0UPD2"/>
<evidence type="ECO:0000259" key="9">
    <source>
        <dbReference type="Pfam" id="PF13231"/>
    </source>
</evidence>
<keyword evidence="6 8" id="KW-1133">Transmembrane helix</keyword>
<evidence type="ECO:0000313" key="10">
    <source>
        <dbReference type="EMBL" id="NER12216.1"/>
    </source>
</evidence>
<feature type="transmembrane region" description="Helical" evidence="8">
    <location>
        <begin position="406"/>
        <end position="429"/>
    </location>
</feature>
<feature type="transmembrane region" description="Helical" evidence="8">
    <location>
        <begin position="291"/>
        <end position="310"/>
    </location>
</feature>
<evidence type="ECO:0000256" key="3">
    <source>
        <dbReference type="ARBA" id="ARBA00022676"/>
    </source>
</evidence>
<keyword evidence="5 8" id="KW-0812">Transmembrane</keyword>
<proteinExistence type="predicted"/>
<feature type="transmembrane region" description="Helical" evidence="8">
    <location>
        <begin position="351"/>
        <end position="373"/>
    </location>
</feature>
<protein>
    <submittedName>
        <fullName evidence="10">Phospholipid carrier-dependent glycosyltransferase</fullName>
    </submittedName>
</protein>
<keyword evidence="4 10" id="KW-0808">Transferase</keyword>
<evidence type="ECO:0000256" key="1">
    <source>
        <dbReference type="ARBA" id="ARBA00004651"/>
    </source>
</evidence>
<sequence>MKWIEENPVKVILLAGAAIFLFHLNVLPVTIMEARNFITAREMIVDGNWLLTTMNDLPRYQKPPLPSWLTAIPGLIFGADNPAVLRIPTMIMAIFLGYIGYIFSLKLVENKRHALINALILLSSFYIITITNEAPWDIYTHGFMLAGIYFLYRFFREESKKWKYSLLAAILIGLSFMSKGPVSVYAVLLPFLIAYGIVFRYKGLKQKGGQLVVLLLLAAIISIWWFLYVRWADPAAFLAITKKETGNWSSYNVRPFYYYWSFFTQSGLWTIPAFASLFYPYLKNRVSHPAIYRFTFLWTVLSVVLLSIIPEKKTRYLVPVLIPLALNTGFYIEYAIRAFKDKMNAKERFPVYFHFGLIGLIGIAFPIAGYFLLKDNIEGLWVYFILTSIILFSLGILIFKQLRQKNIYYAFLLTIGFVACIKLTAFPLAKAFQKNEAFNNISSLKASAEKEEMNVYSFGEIAPEMIWHYGASIPLIKEDDTVDLPEENSFAVLVTPVEENEFKRIFDASFNIELKEVFDINYGANPEKRGHKKRLVSKLYLVKRSL</sequence>
<dbReference type="Proteomes" id="UP000468581">
    <property type="component" value="Unassembled WGS sequence"/>
</dbReference>
<dbReference type="InterPro" id="IPR050297">
    <property type="entry name" value="LipidA_mod_glycosyltrf_83"/>
</dbReference>
<feature type="transmembrane region" description="Helical" evidence="8">
    <location>
        <begin position="115"/>
        <end position="132"/>
    </location>
</feature>
<dbReference type="GO" id="GO:0016763">
    <property type="term" value="F:pentosyltransferase activity"/>
    <property type="evidence" value="ECO:0007669"/>
    <property type="project" value="TreeGrafter"/>
</dbReference>
<dbReference type="PANTHER" id="PTHR33908">
    <property type="entry name" value="MANNOSYLTRANSFERASE YKCB-RELATED"/>
    <property type="match status" value="1"/>
</dbReference>
<evidence type="ECO:0000256" key="7">
    <source>
        <dbReference type="ARBA" id="ARBA00023136"/>
    </source>
</evidence>
<dbReference type="GO" id="GO:0010041">
    <property type="term" value="P:response to iron(III) ion"/>
    <property type="evidence" value="ECO:0007669"/>
    <property type="project" value="TreeGrafter"/>
</dbReference>
<feature type="transmembrane region" description="Helical" evidence="8">
    <location>
        <begin position="257"/>
        <end position="279"/>
    </location>
</feature>
<feature type="transmembrane region" description="Helical" evidence="8">
    <location>
        <begin position="316"/>
        <end position="339"/>
    </location>
</feature>
<evidence type="ECO:0000256" key="8">
    <source>
        <dbReference type="SAM" id="Phobius"/>
    </source>
</evidence>
<dbReference type="InterPro" id="IPR038731">
    <property type="entry name" value="RgtA/B/C-like"/>
</dbReference>
<feature type="transmembrane region" description="Helical" evidence="8">
    <location>
        <begin position="12"/>
        <end position="31"/>
    </location>
</feature>
<feature type="transmembrane region" description="Helical" evidence="8">
    <location>
        <begin position="83"/>
        <end position="103"/>
    </location>
</feature>
<comment type="subcellular location">
    <subcellularLocation>
        <location evidence="1">Cell membrane</location>
        <topology evidence="1">Multi-pass membrane protein</topology>
    </subcellularLocation>
</comment>
<feature type="transmembrane region" description="Helical" evidence="8">
    <location>
        <begin position="184"/>
        <end position="201"/>
    </location>
</feature>
<dbReference type="GO" id="GO:0005886">
    <property type="term" value="C:plasma membrane"/>
    <property type="evidence" value="ECO:0007669"/>
    <property type="project" value="UniProtKB-SubCell"/>
</dbReference>
<feature type="transmembrane region" description="Helical" evidence="8">
    <location>
        <begin position="208"/>
        <end position="228"/>
    </location>
</feature>
<comment type="caution">
    <text evidence="10">The sequence shown here is derived from an EMBL/GenBank/DDBJ whole genome shotgun (WGS) entry which is preliminary data.</text>
</comment>
<keyword evidence="3" id="KW-0328">Glycosyltransferase</keyword>